<feature type="signal peptide" evidence="2">
    <location>
        <begin position="1"/>
        <end position="19"/>
    </location>
</feature>
<evidence type="ECO:0000256" key="2">
    <source>
        <dbReference type="SAM" id="SignalP"/>
    </source>
</evidence>
<protein>
    <recommendedName>
        <fullName evidence="5">ER membrane protein complex subunit 10</fullName>
    </recommendedName>
</protein>
<evidence type="ECO:0000313" key="4">
    <source>
        <dbReference type="Proteomes" id="UP000308768"/>
    </source>
</evidence>
<accession>A0A4U0XPC8</accession>
<dbReference type="Pfam" id="PF21203">
    <property type="entry name" value="ECM10"/>
    <property type="match status" value="1"/>
</dbReference>
<proteinExistence type="predicted"/>
<dbReference type="Proteomes" id="UP000308768">
    <property type="component" value="Unassembled WGS sequence"/>
</dbReference>
<evidence type="ECO:0008006" key="5">
    <source>
        <dbReference type="Google" id="ProtNLM"/>
    </source>
</evidence>
<organism evidence="3 4">
    <name type="scientific">Cryomyces minteri</name>
    <dbReference type="NCBI Taxonomy" id="331657"/>
    <lineage>
        <taxon>Eukaryota</taxon>
        <taxon>Fungi</taxon>
        <taxon>Dikarya</taxon>
        <taxon>Ascomycota</taxon>
        <taxon>Pezizomycotina</taxon>
        <taxon>Dothideomycetes</taxon>
        <taxon>Dothideomycetes incertae sedis</taxon>
        <taxon>Cryomyces</taxon>
    </lineage>
</organism>
<gene>
    <name evidence="3" type="ORF">B0A49_00924</name>
</gene>
<feature type="region of interest" description="Disordered" evidence="1">
    <location>
        <begin position="61"/>
        <end position="81"/>
    </location>
</feature>
<comment type="caution">
    <text evidence="3">The sequence shown here is derived from an EMBL/GenBank/DDBJ whole genome shotgun (WGS) entry which is preliminary data.</text>
</comment>
<dbReference type="EMBL" id="NAJN01000107">
    <property type="protein sequence ID" value="TKA79264.1"/>
    <property type="molecule type" value="Genomic_DNA"/>
</dbReference>
<evidence type="ECO:0000256" key="1">
    <source>
        <dbReference type="SAM" id="MobiDB-lite"/>
    </source>
</evidence>
<keyword evidence="2" id="KW-0732">Signal</keyword>
<sequence>MRLPALLLPLSLLFTSLLAQSISTPTTHTLQISAWPLPAASSTPLARITYSYPSLNASIDSWTPPSPPTAKPKPDRGGAGDTDLVRIGFHDPVTQHWHGVVTSAASFDPQFQRRVSLHVDGKGVVFHVGFAAWRTAGGNGKQEPEVEVVPMRRGPEPVLNKPVVVSEDGKVEGAVAEKTFLQKYWWALALFILVQVVMGGGDK</sequence>
<feature type="chain" id="PRO_5020997080" description="ER membrane protein complex subunit 10" evidence="2">
    <location>
        <begin position="20"/>
        <end position="203"/>
    </location>
</feature>
<dbReference type="PANTHER" id="PTHR39219">
    <property type="entry name" value="ER MEMBRANE PROTEIN COMPLEX SUBUNIT 10"/>
    <property type="match status" value="1"/>
</dbReference>
<dbReference type="AlphaFoldDB" id="A0A4U0XPC8"/>
<evidence type="ECO:0000313" key="3">
    <source>
        <dbReference type="EMBL" id="TKA79264.1"/>
    </source>
</evidence>
<dbReference type="PANTHER" id="PTHR39219:SF1">
    <property type="entry name" value="ER MEMBRANE PROTEIN COMPLEX SUBUNIT 10"/>
    <property type="match status" value="1"/>
</dbReference>
<reference evidence="3 4" key="1">
    <citation type="submission" date="2017-03" db="EMBL/GenBank/DDBJ databases">
        <title>Genomes of endolithic fungi from Antarctica.</title>
        <authorList>
            <person name="Coleine C."/>
            <person name="Masonjones S."/>
            <person name="Stajich J.E."/>
        </authorList>
    </citation>
    <scope>NUCLEOTIDE SEQUENCE [LARGE SCALE GENOMIC DNA]</scope>
    <source>
        <strain evidence="3 4">CCFEE 5187</strain>
    </source>
</reference>
<name>A0A4U0XPC8_9PEZI</name>
<dbReference type="OrthoDB" id="1894652at2759"/>
<keyword evidence="4" id="KW-1185">Reference proteome</keyword>